<protein>
    <submittedName>
        <fullName evidence="1">Uncharacterized protein</fullName>
    </submittedName>
</protein>
<dbReference type="EMBL" id="CACVKT020009495">
    <property type="protein sequence ID" value="CAC5422105.1"/>
    <property type="molecule type" value="Genomic_DNA"/>
</dbReference>
<organism evidence="1 2">
    <name type="scientific">Mytilus coruscus</name>
    <name type="common">Sea mussel</name>
    <dbReference type="NCBI Taxonomy" id="42192"/>
    <lineage>
        <taxon>Eukaryota</taxon>
        <taxon>Metazoa</taxon>
        <taxon>Spiralia</taxon>
        <taxon>Lophotrochozoa</taxon>
        <taxon>Mollusca</taxon>
        <taxon>Bivalvia</taxon>
        <taxon>Autobranchia</taxon>
        <taxon>Pteriomorphia</taxon>
        <taxon>Mytilida</taxon>
        <taxon>Mytiloidea</taxon>
        <taxon>Mytilidae</taxon>
        <taxon>Mytilinae</taxon>
        <taxon>Mytilus</taxon>
    </lineage>
</organism>
<dbReference type="AlphaFoldDB" id="A0A6J8ERI2"/>
<reference evidence="1 2" key="1">
    <citation type="submission" date="2020-06" db="EMBL/GenBank/DDBJ databases">
        <authorList>
            <person name="Li R."/>
            <person name="Bekaert M."/>
        </authorList>
    </citation>
    <scope>NUCLEOTIDE SEQUENCE [LARGE SCALE GENOMIC DNA]</scope>
    <source>
        <strain evidence="2">wild</strain>
    </source>
</reference>
<name>A0A6J8ERI2_MYTCO</name>
<accession>A0A6J8ERI2</accession>
<gene>
    <name evidence="1" type="ORF">MCOR_54176</name>
</gene>
<dbReference type="Proteomes" id="UP000507470">
    <property type="component" value="Unassembled WGS sequence"/>
</dbReference>
<proteinExistence type="predicted"/>
<evidence type="ECO:0000313" key="1">
    <source>
        <dbReference type="EMBL" id="CAC5422105.1"/>
    </source>
</evidence>
<evidence type="ECO:0000313" key="2">
    <source>
        <dbReference type="Proteomes" id="UP000507470"/>
    </source>
</evidence>
<sequence length="524" mass="58043">MIIIIETKKVCNDFPKTFWKVNVKYTINDKIEKNECKEIHKKLQTSLSEVHFLNKVVISGVDAKTVFTEHSNLTLICKSAFKSKGFLKNEHEFVDIPCVQLYCKSKGVIPVGESHFPKTICGLQTDILEGSPCYLAGIRVGDEIGTDEFKRGTLGGFLLVRGVKTFLTCLHVFLNVDELSADNVSLNDEKLSMVKLYPRSSAVQNSHECGYIREIAFQVDNEKETSIDAALIEFTADTSINSLDYMALDHGKLSNVDVGEYLLNFVNLPGRGFQEACSKLVVSSMNSDFLNNSCVDYRSLCYSIPRPILRTVSVGAVSGYSDSSTSEVLENTEKSVDLESIVNVYDKSVLDGVRETAKQIISYFQSISMVGIPDGKTIEQYIEHTCDPGISADAQIKAILCNIVTQVCLKLKSNTNESVENIIQEVALHQPHSSFSAIIANVHMQKKIITKTRDNMAIKRIMRRVYNQLHISNIPFKPGDSGTCIYALSPVKGCIGMAIANHPLGGCIATPIMDILKHFKIGIK</sequence>
<keyword evidence="2" id="KW-1185">Reference proteome</keyword>
<dbReference type="OrthoDB" id="6117915at2759"/>